<feature type="binding site" evidence="22">
    <location>
        <begin position="179"/>
        <end position="181"/>
    </location>
    <ligand>
        <name>ATP</name>
        <dbReference type="ChEBI" id="CHEBI:30616"/>
    </ligand>
</feature>
<dbReference type="Gene3D" id="1.10.287.3610">
    <property type="match status" value="1"/>
</dbReference>
<evidence type="ECO:0000256" key="1">
    <source>
        <dbReference type="ARBA" id="ARBA00004429"/>
    </source>
</evidence>
<comment type="function">
    <text evidence="24">Catalyzes the ATP-dependent phosphorylation of sn-l,2-diacylglycerol (DAG) to phosphatidic acid. Involved in the recycling of diacylglycerol produced as a by-product during membrane-derived oligosaccharide (MDO) biosynthesis.</text>
</comment>
<dbReference type="GO" id="GO:0005886">
    <property type="term" value="C:plasma membrane"/>
    <property type="evidence" value="ECO:0007669"/>
    <property type="project" value="UniProtKB-SubCell"/>
</dbReference>
<dbReference type="InterPro" id="IPR033718">
    <property type="entry name" value="DAGK_prok"/>
</dbReference>
<dbReference type="InterPro" id="IPR000829">
    <property type="entry name" value="DAGK"/>
</dbReference>
<evidence type="ECO:0000256" key="22">
    <source>
        <dbReference type="PIRSR" id="PIRSR600829-3"/>
    </source>
</evidence>
<dbReference type="AlphaFoldDB" id="A0A6H3F9T9"/>
<evidence type="ECO:0000313" key="26">
    <source>
        <dbReference type="Proteomes" id="UP000292919"/>
    </source>
</evidence>
<evidence type="ECO:0000256" key="4">
    <source>
        <dbReference type="ARBA" id="ARBA00017575"/>
    </source>
</evidence>
<dbReference type="Pfam" id="PF01219">
    <property type="entry name" value="DAGK_prokar"/>
    <property type="match status" value="1"/>
</dbReference>
<dbReference type="GO" id="GO:0046872">
    <property type="term" value="F:metal ion binding"/>
    <property type="evidence" value="ECO:0007669"/>
    <property type="project" value="UniProtKB-KW"/>
</dbReference>
<comment type="subcellular location">
    <subcellularLocation>
        <location evidence="1">Cell inner membrane</location>
        <topology evidence="1">Multi-pass membrane protein</topology>
    </subcellularLocation>
</comment>
<keyword evidence="8 24" id="KW-0808">Transferase</keyword>
<keyword evidence="9 24" id="KW-0812">Transmembrane</keyword>
<feature type="binding site" evidence="21">
    <location>
        <position position="163"/>
    </location>
    <ligand>
        <name>substrate</name>
    </ligand>
</feature>
<feature type="transmembrane region" description="Helical" evidence="24">
    <location>
        <begin position="193"/>
        <end position="211"/>
    </location>
</feature>
<keyword evidence="18" id="KW-0594">Phospholipid biosynthesis</keyword>
<evidence type="ECO:0000256" key="7">
    <source>
        <dbReference type="ARBA" id="ARBA00022519"/>
    </source>
</evidence>
<protein>
    <recommendedName>
        <fullName evidence="4 24">Diacylglycerol kinase</fullName>
        <ecNumber evidence="3 24">2.7.1.107</ecNumber>
    </recommendedName>
</protein>
<keyword evidence="16 24" id="KW-0443">Lipid metabolism</keyword>
<evidence type="ECO:0000256" key="17">
    <source>
        <dbReference type="ARBA" id="ARBA00023136"/>
    </source>
</evidence>
<comment type="catalytic activity">
    <reaction evidence="24">
        <text>a 1,2-diacyl-sn-glycerol + ATP = a 1,2-diacyl-sn-glycero-3-phosphate + ADP + H(+)</text>
        <dbReference type="Rhea" id="RHEA:10272"/>
        <dbReference type="ChEBI" id="CHEBI:15378"/>
        <dbReference type="ChEBI" id="CHEBI:17815"/>
        <dbReference type="ChEBI" id="CHEBI:30616"/>
        <dbReference type="ChEBI" id="CHEBI:58608"/>
        <dbReference type="ChEBI" id="CHEBI:456216"/>
        <dbReference type="EC" id="2.7.1.107"/>
    </reaction>
</comment>
<keyword evidence="19 24" id="KW-1208">Phospholipid metabolism</keyword>
<feature type="binding site" evidence="21">
    <location>
        <begin position="124"/>
        <end position="128"/>
    </location>
    <ligand>
        <name>substrate</name>
    </ligand>
</feature>
<feature type="binding site" evidence="22">
    <location>
        <begin position="188"/>
        <end position="189"/>
    </location>
    <ligand>
        <name>ATP</name>
        <dbReference type="ChEBI" id="CHEBI:30616"/>
    </ligand>
</feature>
<dbReference type="PANTHER" id="PTHR34299:SF1">
    <property type="entry name" value="DIACYLGLYCEROL KINASE"/>
    <property type="match status" value="1"/>
</dbReference>
<comment type="similarity">
    <text evidence="2 24">Belongs to the bacterial diacylglycerol kinase family.</text>
</comment>
<dbReference type="GO" id="GO:0004143">
    <property type="term" value="F:ATP-dependent diacylglycerol kinase activity"/>
    <property type="evidence" value="ECO:0007669"/>
    <property type="project" value="UniProtKB-EC"/>
</dbReference>
<dbReference type="PANTHER" id="PTHR34299">
    <property type="entry name" value="DIACYLGLYCEROL KINASE"/>
    <property type="match status" value="1"/>
</dbReference>
<evidence type="ECO:0000313" key="25">
    <source>
        <dbReference type="EMBL" id="TBH78444.1"/>
    </source>
</evidence>
<evidence type="ECO:0000256" key="15">
    <source>
        <dbReference type="ARBA" id="ARBA00022989"/>
    </source>
</evidence>
<keyword evidence="15 24" id="KW-1133">Transmembrane helix</keyword>
<organism evidence="25 26">
    <name type="scientific">Desulfovibrio legallii</name>
    <dbReference type="NCBI Taxonomy" id="571438"/>
    <lineage>
        <taxon>Bacteria</taxon>
        <taxon>Pseudomonadati</taxon>
        <taxon>Thermodesulfobacteriota</taxon>
        <taxon>Desulfovibrionia</taxon>
        <taxon>Desulfovibrionales</taxon>
        <taxon>Desulfovibrionaceae</taxon>
        <taxon>Desulfovibrio</taxon>
    </lineage>
</organism>
<comment type="caution">
    <text evidence="25">The sequence shown here is derived from an EMBL/GenBank/DDBJ whole genome shotgun (WGS) entry which is preliminary data.</text>
</comment>
<evidence type="ECO:0000256" key="11">
    <source>
        <dbReference type="ARBA" id="ARBA00022741"/>
    </source>
</evidence>
<feature type="binding site" evidence="22">
    <location>
        <position position="97"/>
    </location>
    <ligand>
        <name>ATP</name>
        <dbReference type="ChEBI" id="CHEBI:30616"/>
    </ligand>
</feature>
<evidence type="ECO:0000256" key="21">
    <source>
        <dbReference type="PIRSR" id="PIRSR600829-2"/>
    </source>
</evidence>
<proteinExistence type="inferred from homology"/>
<keyword evidence="5" id="KW-1003">Cell membrane</keyword>
<keyword evidence="17 24" id="KW-0472">Membrane</keyword>
<evidence type="ECO:0000256" key="13">
    <source>
        <dbReference type="ARBA" id="ARBA00022840"/>
    </source>
</evidence>
<feature type="binding site" evidence="22">
    <location>
        <position position="170"/>
    </location>
    <ligand>
        <name>ATP</name>
        <dbReference type="ChEBI" id="CHEBI:30616"/>
    </ligand>
</feature>
<keyword evidence="13 22" id="KW-0067">ATP-binding</keyword>
<evidence type="ECO:0000256" key="2">
    <source>
        <dbReference type="ARBA" id="ARBA00005967"/>
    </source>
</evidence>
<sequence>MRMWPPPAARWRPDFPLYSATTRHRHKRLCHMLPASMTHAICGLLTDGCTCVDRQGMLTFLPLFLTKRTIAARQQPAPCPRISWEDNSLRERTPHKRFASIIHIFDATKFSLQGIASAARTGTAFRQELFVLVALPLLAALCSIPAAEIFLLLGCWLLVLAAELLNTAVENICNLISIEYHPIIKIIKDCGSGSVFIAIGANICLWFWMLLK</sequence>
<evidence type="ECO:0000256" key="8">
    <source>
        <dbReference type="ARBA" id="ARBA00022679"/>
    </source>
</evidence>
<dbReference type="CDD" id="cd14264">
    <property type="entry name" value="DAGK_IM"/>
    <property type="match status" value="1"/>
</dbReference>
<evidence type="ECO:0000256" key="6">
    <source>
        <dbReference type="ARBA" id="ARBA00022516"/>
    </source>
</evidence>
<evidence type="ECO:0000256" key="9">
    <source>
        <dbReference type="ARBA" id="ARBA00022692"/>
    </source>
</evidence>
<dbReference type="InterPro" id="IPR036945">
    <property type="entry name" value="DAGK_sf"/>
</dbReference>
<keyword evidence="11 22" id="KW-0547">Nucleotide-binding</keyword>
<evidence type="ECO:0000256" key="23">
    <source>
        <dbReference type="PIRSR" id="PIRSR600829-4"/>
    </source>
</evidence>
<evidence type="ECO:0000256" key="18">
    <source>
        <dbReference type="ARBA" id="ARBA00023209"/>
    </source>
</evidence>
<comment type="caution">
    <text evidence="24">Lacks conserved residue(s) required for the propagation of feature annotation.</text>
</comment>
<evidence type="ECO:0000256" key="14">
    <source>
        <dbReference type="ARBA" id="ARBA00022842"/>
    </source>
</evidence>
<dbReference type="GO" id="GO:0005524">
    <property type="term" value="F:ATP binding"/>
    <property type="evidence" value="ECO:0007669"/>
    <property type="project" value="UniProtKB-KW"/>
</dbReference>
<keyword evidence="26" id="KW-1185">Reference proteome</keyword>
<gene>
    <name evidence="25" type="ORF">EB812_10480</name>
</gene>
<evidence type="ECO:0000256" key="5">
    <source>
        <dbReference type="ARBA" id="ARBA00022475"/>
    </source>
</evidence>
<dbReference type="GO" id="GO:0006654">
    <property type="term" value="P:phosphatidic acid biosynthetic process"/>
    <property type="evidence" value="ECO:0007669"/>
    <property type="project" value="InterPro"/>
</dbReference>
<comment type="cofactor">
    <cofactor evidence="23">
        <name>Mg(2+)</name>
        <dbReference type="ChEBI" id="CHEBI:18420"/>
    </cofactor>
    <text evidence="23">Mn(2+), Zn(2+), Cd(2+) and Co(2+) support activity to lesser extents.</text>
</comment>
<dbReference type="EMBL" id="SIXC01000015">
    <property type="protein sequence ID" value="TBH78444.1"/>
    <property type="molecule type" value="Genomic_DNA"/>
</dbReference>
<evidence type="ECO:0000256" key="19">
    <source>
        <dbReference type="ARBA" id="ARBA00023264"/>
    </source>
</evidence>
<evidence type="ECO:0000256" key="3">
    <source>
        <dbReference type="ARBA" id="ARBA00012133"/>
    </source>
</evidence>
<keyword evidence="10 23" id="KW-0479">Metal-binding</keyword>
<feature type="binding site" evidence="21">
    <location>
        <position position="97"/>
    </location>
    <ligand>
        <name>substrate</name>
    </ligand>
</feature>
<evidence type="ECO:0000256" key="20">
    <source>
        <dbReference type="PIRSR" id="PIRSR600829-1"/>
    </source>
</evidence>
<keyword evidence="6" id="KW-0444">Lipid biosynthesis</keyword>
<dbReference type="Proteomes" id="UP000292919">
    <property type="component" value="Unassembled WGS sequence"/>
</dbReference>
<accession>A0A6H3F9T9</accession>
<feature type="binding site" evidence="21">
    <location>
        <position position="192"/>
    </location>
    <ligand>
        <name>substrate</name>
    </ligand>
</feature>
<evidence type="ECO:0000256" key="24">
    <source>
        <dbReference type="RuleBase" id="RU363065"/>
    </source>
</evidence>
<evidence type="ECO:0000256" key="16">
    <source>
        <dbReference type="ARBA" id="ARBA00023098"/>
    </source>
</evidence>
<reference evidence="25 26" key="1">
    <citation type="submission" date="2018-12" db="EMBL/GenBank/DDBJ databases">
        <title>First genome draft of Desulfovibrio legallis sp. nov.</title>
        <authorList>
            <person name="Ben Dhia O."/>
            <person name="Najjari A."/>
            <person name="Ferjani R."/>
            <person name="Fhoula I."/>
            <person name="Fardeau M.-L."/>
            <person name="Boudabbous A."/>
            <person name="Ouzari H.I."/>
        </authorList>
    </citation>
    <scope>NUCLEOTIDE SEQUENCE [LARGE SCALE GENOMIC DNA]</scope>
    <source>
        <strain evidence="25 26">H1T</strain>
    </source>
</reference>
<keyword evidence="12 24" id="KW-0418">Kinase</keyword>
<keyword evidence="7" id="KW-0997">Cell inner membrane</keyword>
<feature type="transmembrane region" description="Helical" evidence="24">
    <location>
        <begin position="129"/>
        <end position="159"/>
    </location>
</feature>
<keyword evidence="14 23" id="KW-0460">Magnesium</keyword>
<feature type="binding site" evidence="23">
    <location>
        <position position="170"/>
    </location>
    <ligand>
        <name>a divalent metal cation</name>
        <dbReference type="ChEBI" id="CHEBI:60240"/>
    </ligand>
</feature>
<name>A0A6H3F9T9_9BACT</name>
<evidence type="ECO:0000256" key="12">
    <source>
        <dbReference type="ARBA" id="ARBA00022777"/>
    </source>
</evidence>
<evidence type="ECO:0000256" key="10">
    <source>
        <dbReference type="ARBA" id="ARBA00022723"/>
    </source>
</evidence>
<dbReference type="EC" id="2.7.1.107" evidence="3 24"/>
<feature type="active site" description="Proton acceptor" evidence="20">
    <location>
        <position position="163"/>
    </location>
</feature>